<dbReference type="Proteomes" id="UP001158644">
    <property type="component" value="Unassembled WGS sequence"/>
</dbReference>
<protein>
    <submittedName>
        <fullName evidence="2">AlpA family phage regulatory protein</fullName>
    </submittedName>
</protein>
<dbReference type="RefSeq" id="WP_152385277.1">
    <property type="nucleotide sequence ID" value="NZ_CADIKR010000001.1"/>
</dbReference>
<dbReference type="Gene3D" id="1.10.238.160">
    <property type="match status" value="1"/>
</dbReference>
<dbReference type="Pfam" id="PF05930">
    <property type="entry name" value="Phage_AlpA"/>
    <property type="match status" value="1"/>
</dbReference>
<gene>
    <name evidence="1" type="ORF">LMG3415_01437</name>
    <name evidence="2" type="ORF">N5C72_23795</name>
</gene>
<keyword evidence="3" id="KW-1185">Reference proteome</keyword>
<reference evidence="2 4" key="2">
    <citation type="submission" date="2022-09" db="EMBL/GenBank/DDBJ databases">
        <title>Intensive care unit water sources are persistently colonized with multi-drug resistant bacteria and are the site of extensive horizontal gene transfer of antibiotic resistance genes.</title>
        <authorList>
            <person name="Diorio-Toth L."/>
        </authorList>
    </citation>
    <scope>NUCLEOTIDE SEQUENCE [LARGE SCALE GENOMIC DNA]</scope>
    <source>
        <strain evidence="2 4">GD03967</strain>
    </source>
</reference>
<comment type="caution">
    <text evidence="2">The sequence shown here is derived from an EMBL/GenBank/DDBJ whole genome shotgun (WGS) entry which is preliminary data.</text>
</comment>
<evidence type="ECO:0000313" key="2">
    <source>
        <dbReference type="EMBL" id="MDH1181113.1"/>
    </source>
</evidence>
<proteinExistence type="predicted"/>
<sequence>MSSLQNDKPLPNAAVGASSDRLYRLTDVERVVSLKKSKIYALIKNQQFPRQRKIDGASRWVASEIDQWVAQR</sequence>
<organism evidence="2 4">
    <name type="scientific">Achromobacter mucicolens</name>
    <dbReference type="NCBI Taxonomy" id="1389922"/>
    <lineage>
        <taxon>Bacteria</taxon>
        <taxon>Pseudomonadati</taxon>
        <taxon>Pseudomonadota</taxon>
        <taxon>Betaproteobacteria</taxon>
        <taxon>Burkholderiales</taxon>
        <taxon>Alcaligenaceae</taxon>
        <taxon>Achromobacter</taxon>
    </lineage>
</organism>
<evidence type="ECO:0000313" key="3">
    <source>
        <dbReference type="Proteomes" id="UP000507140"/>
    </source>
</evidence>
<dbReference type="AlphaFoldDB" id="A0ABD4Z146"/>
<dbReference type="EMBL" id="CADIKR010000001">
    <property type="protein sequence ID" value="CAB3840836.1"/>
    <property type="molecule type" value="Genomic_DNA"/>
</dbReference>
<reference evidence="1 3" key="1">
    <citation type="submission" date="2020-04" db="EMBL/GenBank/DDBJ databases">
        <authorList>
            <person name="De Canck E."/>
        </authorList>
    </citation>
    <scope>NUCLEOTIDE SEQUENCE [LARGE SCALE GENOMIC DNA]</scope>
    <source>
        <strain evidence="1 3">LMG 3415</strain>
    </source>
</reference>
<accession>A0ABD4Z146</accession>
<dbReference type="EMBL" id="JAOBZK010000046">
    <property type="protein sequence ID" value="MDH1181113.1"/>
    <property type="molecule type" value="Genomic_DNA"/>
</dbReference>
<dbReference type="Proteomes" id="UP000507140">
    <property type="component" value="Unassembled WGS sequence"/>
</dbReference>
<evidence type="ECO:0000313" key="1">
    <source>
        <dbReference type="EMBL" id="CAB3840836.1"/>
    </source>
</evidence>
<dbReference type="InterPro" id="IPR010260">
    <property type="entry name" value="AlpA"/>
</dbReference>
<evidence type="ECO:0000313" key="4">
    <source>
        <dbReference type="Proteomes" id="UP001158644"/>
    </source>
</evidence>
<name>A0ABD4Z146_9BURK</name>